<dbReference type="NCBIfam" id="TIGR02141">
    <property type="entry name" value="modB_ABC"/>
    <property type="match status" value="1"/>
</dbReference>
<dbReference type="SUPFAM" id="SSF161098">
    <property type="entry name" value="MetI-like"/>
    <property type="match status" value="1"/>
</dbReference>
<feature type="transmembrane region" description="Helical" evidence="10">
    <location>
        <begin position="46"/>
        <end position="65"/>
    </location>
</feature>
<evidence type="ECO:0000256" key="11">
    <source>
        <dbReference type="RuleBase" id="RU365097"/>
    </source>
</evidence>
<gene>
    <name evidence="13" type="ORF">SAMN04488028_101178</name>
</gene>
<feature type="transmembrane region" description="Helical" evidence="10">
    <location>
        <begin position="197"/>
        <end position="215"/>
    </location>
</feature>
<accession>A0A1M6JFV8</accession>
<dbReference type="GO" id="GO:0015098">
    <property type="term" value="F:molybdate ion transmembrane transporter activity"/>
    <property type="evidence" value="ECO:0007669"/>
    <property type="project" value="UniProtKB-UniRule"/>
</dbReference>
<dbReference type="Gene3D" id="1.10.3720.10">
    <property type="entry name" value="MetI-like"/>
    <property type="match status" value="1"/>
</dbReference>
<organism evidence="13 14">
    <name type="scientific">Reichenbachiella agariperforans</name>
    <dbReference type="NCBI Taxonomy" id="156994"/>
    <lineage>
        <taxon>Bacteria</taxon>
        <taxon>Pseudomonadati</taxon>
        <taxon>Bacteroidota</taxon>
        <taxon>Cytophagia</taxon>
        <taxon>Cytophagales</taxon>
        <taxon>Reichenbachiellaceae</taxon>
        <taxon>Reichenbachiella</taxon>
    </lineage>
</organism>
<proteinExistence type="inferred from homology"/>
<sequence length="225" mass="24999">MEEFWHPLLLSGKLAIYTTAILFLVIAPILYVLSMYHFTGKKLIKAIVALPLILPPSVLGFYLLLAFSPSGILGQAWNQVFNTRLAFSFQGILIASVIFSFPFMINPILSAIEGLPITLTQASYSLGKSRWHTFVRVLLPNVKPSILSACVLTFAHTIGEFGVILMIGGNIPKETRVASMAIYHQLEMMNYDIANQYAIILVIFSFVVLLGLQLLQKNPTRPILC</sequence>
<evidence type="ECO:0000256" key="5">
    <source>
        <dbReference type="ARBA" id="ARBA00022475"/>
    </source>
</evidence>
<evidence type="ECO:0000259" key="12">
    <source>
        <dbReference type="PROSITE" id="PS50928"/>
    </source>
</evidence>
<dbReference type="EMBL" id="FRAA01000001">
    <property type="protein sequence ID" value="SHJ45567.1"/>
    <property type="molecule type" value="Genomic_DNA"/>
</dbReference>
<reference evidence="14" key="1">
    <citation type="submission" date="2016-11" db="EMBL/GenBank/DDBJ databases">
        <authorList>
            <person name="Varghese N."/>
            <person name="Submissions S."/>
        </authorList>
    </citation>
    <scope>NUCLEOTIDE SEQUENCE [LARGE SCALE GENOMIC DNA]</scope>
    <source>
        <strain evidence="14">DSM 26134</strain>
    </source>
</reference>
<name>A0A1M6JFV8_REIAG</name>
<evidence type="ECO:0000256" key="9">
    <source>
        <dbReference type="ARBA" id="ARBA00023136"/>
    </source>
</evidence>
<keyword evidence="8 10" id="KW-1133">Transmembrane helix</keyword>
<dbReference type="PANTHER" id="PTHR30183">
    <property type="entry name" value="MOLYBDENUM TRANSPORT SYSTEM PERMEASE PROTEIN MODB"/>
    <property type="match status" value="1"/>
</dbReference>
<dbReference type="InterPro" id="IPR035906">
    <property type="entry name" value="MetI-like_sf"/>
</dbReference>
<evidence type="ECO:0000256" key="6">
    <source>
        <dbReference type="ARBA" id="ARBA00022505"/>
    </source>
</evidence>
<dbReference type="STRING" id="156994.SAMN04488028_101178"/>
<dbReference type="PROSITE" id="PS50928">
    <property type="entry name" value="ABC_TM1"/>
    <property type="match status" value="1"/>
</dbReference>
<keyword evidence="14" id="KW-1185">Reference proteome</keyword>
<dbReference type="PANTHER" id="PTHR30183:SF8">
    <property type="entry name" value="MOLYBDENUM TRANSPORT SYSTEM PERMEASE"/>
    <property type="match status" value="1"/>
</dbReference>
<protein>
    <recommendedName>
        <fullName evidence="11">Molybdenum transport system permease</fullName>
    </recommendedName>
</protein>
<dbReference type="AlphaFoldDB" id="A0A1M6JFV8"/>
<evidence type="ECO:0000256" key="1">
    <source>
        <dbReference type="ARBA" id="ARBA00002949"/>
    </source>
</evidence>
<evidence type="ECO:0000256" key="7">
    <source>
        <dbReference type="ARBA" id="ARBA00022692"/>
    </source>
</evidence>
<feature type="domain" description="ABC transmembrane type-1" evidence="12">
    <location>
        <begin position="8"/>
        <end position="212"/>
    </location>
</feature>
<evidence type="ECO:0000256" key="2">
    <source>
        <dbReference type="ARBA" id="ARBA00004651"/>
    </source>
</evidence>
<dbReference type="Pfam" id="PF00528">
    <property type="entry name" value="BPD_transp_1"/>
    <property type="match status" value="1"/>
</dbReference>
<evidence type="ECO:0000256" key="3">
    <source>
        <dbReference type="ARBA" id="ARBA00007069"/>
    </source>
</evidence>
<keyword evidence="4 10" id="KW-0813">Transport</keyword>
<dbReference type="GO" id="GO:0005886">
    <property type="term" value="C:plasma membrane"/>
    <property type="evidence" value="ECO:0007669"/>
    <property type="project" value="UniProtKB-SubCell"/>
</dbReference>
<keyword evidence="9 10" id="KW-0472">Membrane</keyword>
<feature type="transmembrane region" description="Helical" evidence="10">
    <location>
        <begin position="85"/>
        <end position="105"/>
    </location>
</feature>
<comment type="subcellular location">
    <subcellularLocation>
        <location evidence="2 10">Cell membrane</location>
        <topology evidence="2 10">Multi-pass membrane protein</topology>
    </subcellularLocation>
</comment>
<evidence type="ECO:0000313" key="13">
    <source>
        <dbReference type="EMBL" id="SHJ45567.1"/>
    </source>
</evidence>
<feature type="transmembrane region" description="Helical" evidence="10">
    <location>
        <begin position="14"/>
        <end position="34"/>
    </location>
</feature>
<keyword evidence="5 11" id="KW-1003">Cell membrane</keyword>
<keyword evidence="6 11" id="KW-0500">Molybdenum</keyword>
<evidence type="ECO:0000256" key="4">
    <source>
        <dbReference type="ARBA" id="ARBA00022448"/>
    </source>
</evidence>
<comment type="function">
    <text evidence="1 11">Part of the binding-protein-dependent transport system for molybdenum; probably responsible for the translocation of the substrate across the membrane.</text>
</comment>
<dbReference type="InterPro" id="IPR011867">
    <property type="entry name" value="ModB_ABC"/>
</dbReference>
<dbReference type="Proteomes" id="UP000184474">
    <property type="component" value="Unassembled WGS sequence"/>
</dbReference>
<evidence type="ECO:0000256" key="10">
    <source>
        <dbReference type="RuleBase" id="RU363032"/>
    </source>
</evidence>
<keyword evidence="7 10" id="KW-0812">Transmembrane</keyword>
<dbReference type="CDD" id="cd06261">
    <property type="entry name" value="TM_PBP2"/>
    <property type="match status" value="1"/>
</dbReference>
<evidence type="ECO:0000313" key="14">
    <source>
        <dbReference type="Proteomes" id="UP000184474"/>
    </source>
</evidence>
<comment type="similarity">
    <text evidence="3 11">Belongs to the binding-protein-dependent transport system permease family. CysTW subfamily.</text>
</comment>
<dbReference type="RefSeq" id="WP_073118578.1">
    <property type="nucleotide sequence ID" value="NZ_FRAA01000001.1"/>
</dbReference>
<evidence type="ECO:0000256" key="8">
    <source>
        <dbReference type="ARBA" id="ARBA00022989"/>
    </source>
</evidence>
<dbReference type="InterPro" id="IPR000515">
    <property type="entry name" value="MetI-like"/>
</dbReference>
<feature type="transmembrane region" description="Helical" evidence="10">
    <location>
        <begin position="146"/>
        <end position="167"/>
    </location>
</feature>